<comment type="caution">
    <text evidence="6">The sequence shown here is derived from an EMBL/GenBank/DDBJ whole genome shotgun (WGS) entry which is preliminary data.</text>
</comment>
<evidence type="ECO:0008006" key="8">
    <source>
        <dbReference type="Google" id="ProtNLM"/>
    </source>
</evidence>
<organism evidence="6 7">
    <name type="scientific">Sphagnurus paluster</name>
    <dbReference type="NCBI Taxonomy" id="117069"/>
    <lineage>
        <taxon>Eukaryota</taxon>
        <taxon>Fungi</taxon>
        <taxon>Dikarya</taxon>
        <taxon>Basidiomycota</taxon>
        <taxon>Agaricomycotina</taxon>
        <taxon>Agaricomycetes</taxon>
        <taxon>Agaricomycetidae</taxon>
        <taxon>Agaricales</taxon>
        <taxon>Tricholomatineae</taxon>
        <taxon>Lyophyllaceae</taxon>
        <taxon>Sphagnurus</taxon>
    </lineage>
</organism>
<evidence type="ECO:0000256" key="4">
    <source>
        <dbReference type="ARBA" id="ARBA00022857"/>
    </source>
</evidence>
<dbReference type="SUPFAM" id="SSF51905">
    <property type="entry name" value="FAD/NAD(P)-binding domain"/>
    <property type="match status" value="2"/>
</dbReference>
<evidence type="ECO:0000256" key="1">
    <source>
        <dbReference type="ARBA" id="ARBA00009183"/>
    </source>
</evidence>
<dbReference type="Pfam" id="PF00743">
    <property type="entry name" value="FMO-like"/>
    <property type="match status" value="2"/>
</dbReference>
<evidence type="ECO:0000256" key="2">
    <source>
        <dbReference type="ARBA" id="ARBA00022630"/>
    </source>
</evidence>
<gene>
    <name evidence="6" type="ORF">H0H81_003630</name>
</gene>
<dbReference type="InterPro" id="IPR050346">
    <property type="entry name" value="FMO-like"/>
</dbReference>
<evidence type="ECO:0000313" key="7">
    <source>
        <dbReference type="Proteomes" id="UP000717328"/>
    </source>
</evidence>
<comment type="similarity">
    <text evidence="1">Belongs to the FMO family.</text>
</comment>
<dbReference type="InterPro" id="IPR000960">
    <property type="entry name" value="Flavin_mOase"/>
</dbReference>
<dbReference type="Proteomes" id="UP000717328">
    <property type="component" value="Unassembled WGS sequence"/>
</dbReference>
<reference evidence="6" key="2">
    <citation type="submission" date="2021-10" db="EMBL/GenBank/DDBJ databases">
        <title>Phylogenomics reveals ancestral predisposition of the termite-cultivated fungus Termitomyces towards a domesticated lifestyle.</title>
        <authorList>
            <person name="Auxier B."/>
            <person name="Grum-Grzhimaylo A."/>
            <person name="Cardenas M.E."/>
            <person name="Lodge J.D."/>
            <person name="Laessoe T."/>
            <person name="Pedersen O."/>
            <person name="Smith M.E."/>
            <person name="Kuyper T.W."/>
            <person name="Franco-Molano E.A."/>
            <person name="Baroni T.J."/>
            <person name="Aanen D.K."/>
        </authorList>
    </citation>
    <scope>NUCLEOTIDE SEQUENCE</scope>
    <source>
        <strain evidence="6">D49</strain>
    </source>
</reference>
<dbReference type="InterPro" id="IPR020946">
    <property type="entry name" value="Flavin_mOase-like"/>
</dbReference>
<dbReference type="GO" id="GO:0050661">
    <property type="term" value="F:NADP binding"/>
    <property type="evidence" value="ECO:0007669"/>
    <property type="project" value="InterPro"/>
</dbReference>
<dbReference type="InterPro" id="IPR036188">
    <property type="entry name" value="FAD/NAD-bd_sf"/>
</dbReference>
<evidence type="ECO:0000256" key="5">
    <source>
        <dbReference type="ARBA" id="ARBA00023002"/>
    </source>
</evidence>
<dbReference type="Gene3D" id="3.50.50.60">
    <property type="entry name" value="FAD/NAD(P)-binding domain"/>
    <property type="match status" value="2"/>
</dbReference>
<sequence length="410" mass="45782">MAFSSYSFPPSTSLFPHANVVQRYLESYAEHFRLLAHIHLNTTVTSVTRQSSNWNVTLSNGQIFPFDLVIICNGHYRIPRYPDTPGIAHWLSSGRALHSAWYRHPHNLGDTVLVVGAGPSGQDISSEMCTAARTVIHSVSGATNEDIGNLKKRGRVSRFYEDGRVMFADGTIEADINHCILATGYEVAFPFLSPDIVRASAPPVVPPLPCELYNSTYSVFPLAKHIFPLQSAFPPESIAFLGLLVRVAPFPVAEAQARAVLHAFAHTGSLDPMAEAVDVVTRYQELKAQVGESPDAIAKAWHRFEAMQQFEYRDMLYDFVSAGEGILSPVWERRVGSEYGKVPDWEKEAYNNKDVLRKAWVMLEKSGEAEQWVKGVGEGGPYEWIDMMRKVVKWAQEQGIVVKETDKARL</sequence>
<keyword evidence="2" id="KW-0285">Flavoprotein</keyword>
<evidence type="ECO:0000256" key="3">
    <source>
        <dbReference type="ARBA" id="ARBA00022827"/>
    </source>
</evidence>
<accession>A0A9P7KLJ7</accession>
<proteinExistence type="inferred from homology"/>
<dbReference type="PRINTS" id="PR00370">
    <property type="entry name" value="FMOXYGENASE"/>
</dbReference>
<dbReference type="AlphaFoldDB" id="A0A9P7KLJ7"/>
<evidence type="ECO:0000313" key="6">
    <source>
        <dbReference type="EMBL" id="KAG5652800.1"/>
    </source>
</evidence>
<dbReference type="PANTHER" id="PTHR23023">
    <property type="entry name" value="DIMETHYLANILINE MONOOXYGENASE"/>
    <property type="match status" value="1"/>
</dbReference>
<keyword evidence="5" id="KW-0560">Oxidoreductase</keyword>
<keyword evidence="4" id="KW-0521">NADP</keyword>
<dbReference type="EMBL" id="JABCKI010000097">
    <property type="protein sequence ID" value="KAG5652800.1"/>
    <property type="molecule type" value="Genomic_DNA"/>
</dbReference>
<dbReference type="GO" id="GO:0050660">
    <property type="term" value="F:flavin adenine dinucleotide binding"/>
    <property type="evidence" value="ECO:0007669"/>
    <property type="project" value="InterPro"/>
</dbReference>
<reference evidence="6" key="1">
    <citation type="submission" date="2021-02" db="EMBL/GenBank/DDBJ databases">
        <authorList>
            <person name="Nieuwenhuis M."/>
            <person name="Van De Peppel L.J.J."/>
        </authorList>
    </citation>
    <scope>NUCLEOTIDE SEQUENCE</scope>
    <source>
        <strain evidence="6">D49</strain>
    </source>
</reference>
<keyword evidence="3" id="KW-0274">FAD</keyword>
<name>A0A9P7KLJ7_9AGAR</name>
<dbReference type="GO" id="GO:0004499">
    <property type="term" value="F:N,N-dimethylaniline monooxygenase activity"/>
    <property type="evidence" value="ECO:0007669"/>
    <property type="project" value="InterPro"/>
</dbReference>
<keyword evidence="7" id="KW-1185">Reference proteome</keyword>
<dbReference type="OrthoDB" id="66881at2759"/>
<protein>
    <recommendedName>
        <fullName evidence="8">FAD/NAD(P)-binding domain-containing protein</fullName>
    </recommendedName>
</protein>